<organism evidence="1 2">
    <name type="scientific">Rhynocoris fuscipes</name>
    <dbReference type="NCBI Taxonomy" id="488301"/>
    <lineage>
        <taxon>Eukaryota</taxon>
        <taxon>Metazoa</taxon>
        <taxon>Ecdysozoa</taxon>
        <taxon>Arthropoda</taxon>
        <taxon>Hexapoda</taxon>
        <taxon>Insecta</taxon>
        <taxon>Pterygota</taxon>
        <taxon>Neoptera</taxon>
        <taxon>Paraneoptera</taxon>
        <taxon>Hemiptera</taxon>
        <taxon>Heteroptera</taxon>
        <taxon>Panheteroptera</taxon>
        <taxon>Cimicomorpha</taxon>
        <taxon>Reduviidae</taxon>
        <taxon>Harpactorinae</taxon>
        <taxon>Harpactorini</taxon>
        <taxon>Rhynocoris</taxon>
    </lineage>
</organism>
<gene>
    <name evidence="1" type="ORF">O3M35_012370</name>
</gene>
<comment type="caution">
    <text evidence="1">The sequence shown here is derived from an EMBL/GenBank/DDBJ whole genome shotgun (WGS) entry which is preliminary data.</text>
</comment>
<keyword evidence="2" id="KW-1185">Reference proteome</keyword>
<accession>A0AAW1CTK3</accession>
<sequence length="68" mass="7881">MVLTTAKLQYRNFQLMAKPGVMYSKKHAKSENLKIVNDKPDLVHKLATRQQCKQQNTVLSELVLKNIR</sequence>
<proteinExistence type="predicted"/>
<reference evidence="1 2" key="1">
    <citation type="submission" date="2022-12" db="EMBL/GenBank/DDBJ databases">
        <title>Chromosome-level genome assembly of true bugs.</title>
        <authorList>
            <person name="Ma L."/>
            <person name="Li H."/>
        </authorList>
    </citation>
    <scope>NUCLEOTIDE SEQUENCE [LARGE SCALE GENOMIC DNA]</scope>
    <source>
        <strain evidence="1">Lab_2022b</strain>
    </source>
</reference>
<dbReference type="EMBL" id="JAPXFL010000009">
    <property type="protein sequence ID" value="KAK9501692.1"/>
    <property type="molecule type" value="Genomic_DNA"/>
</dbReference>
<dbReference type="AlphaFoldDB" id="A0AAW1CTK3"/>
<evidence type="ECO:0000313" key="1">
    <source>
        <dbReference type="EMBL" id="KAK9501692.1"/>
    </source>
</evidence>
<protein>
    <submittedName>
        <fullName evidence="1">Uncharacterized protein</fullName>
    </submittedName>
</protein>
<dbReference type="Proteomes" id="UP001461498">
    <property type="component" value="Unassembled WGS sequence"/>
</dbReference>
<evidence type="ECO:0000313" key="2">
    <source>
        <dbReference type="Proteomes" id="UP001461498"/>
    </source>
</evidence>
<name>A0AAW1CTK3_9HEMI</name>